<evidence type="ECO:0000256" key="2">
    <source>
        <dbReference type="ARBA" id="ARBA00023125"/>
    </source>
</evidence>
<dbReference type="Gene3D" id="1.10.10.60">
    <property type="entry name" value="Homeodomain-like"/>
    <property type="match status" value="1"/>
</dbReference>
<gene>
    <name evidence="5" type="ORF">GCM10022419_135370</name>
</gene>
<evidence type="ECO:0000313" key="5">
    <source>
        <dbReference type="EMBL" id="GAA3626896.1"/>
    </source>
</evidence>
<evidence type="ECO:0000256" key="3">
    <source>
        <dbReference type="ARBA" id="ARBA00023163"/>
    </source>
</evidence>
<dbReference type="PANTHER" id="PTHR46796:SF13">
    <property type="entry name" value="HTH-TYPE TRANSCRIPTIONAL ACTIVATOR RHAS"/>
    <property type="match status" value="1"/>
</dbReference>
<dbReference type="Proteomes" id="UP001500630">
    <property type="component" value="Unassembled WGS sequence"/>
</dbReference>
<dbReference type="EMBL" id="BAABDQ010000089">
    <property type="protein sequence ID" value="GAA3626896.1"/>
    <property type="molecule type" value="Genomic_DNA"/>
</dbReference>
<keyword evidence="2" id="KW-0238">DNA-binding</keyword>
<evidence type="ECO:0000256" key="1">
    <source>
        <dbReference type="ARBA" id="ARBA00023015"/>
    </source>
</evidence>
<dbReference type="PROSITE" id="PS01124">
    <property type="entry name" value="HTH_ARAC_FAMILY_2"/>
    <property type="match status" value="1"/>
</dbReference>
<reference evidence="6" key="1">
    <citation type="journal article" date="2019" name="Int. J. Syst. Evol. Microbiol.">
        <title>The Global Catalogue of Microorganisms (GCM) 10K type strain sequencing project: providing services to taxonomists for standard genome sequencing and annotation.</title>
        <authorList>
            <consortium name="The Broad Institute Genomics Platform"/>
            <consortium name="The Broad Institute Genome Sequencing Center for Infectious Disease"/>
            <person name="Wu L."/>
            <person name="Ma J."/>
        </authorList>
    </citation>
    <scope>NUCLEOTIDE SEQUENCE [LARGE SCALE GENOMIC DNA]</scope>
    <source>
        <strain evidence="6">JCM 17326</strain>
    </source>
</reference>
<name>A0ABP7A8K2_9ACTN</name>
<keyword evidence="1" id="KW-0805">Transcription regulation</keyword>
<keyword evidence="6" id="KW-1185">Reference proteome</keyword>
<accession>A0ABP7A8K2</accession>
<dbReference type="SMART" id="SM00342">
    <property type="entry name" value="HTH_ARAC"/>
    <property type="match status" value="1"/>
</dbReference>
<dbReference type="SUPFAM" id="SSF46689">
    <property type="entry name" value="Homeodomain-like"/>
    <property type="match status" value="1"/>
</dbReference>
<evidence type="ECO:0000259" key="4">
    <source>
        <dbReference type="PROSITE" id="PS01124"/>
    </source>
</evidence>
<comment type="caution">
    <text evidence="5">The sequence shown here is derived from an EMBL/GenBank/DDBJ whole genome shotgun (WGS) entry which is preliminary data.</text>
</comment>
<evidence type="ECO:0000313" key="6">
    <source>
        <dbReference type="Proteomes" id="UP001500630"/>
    </source>
</evidence>
<protein>
    <recommendedName>
        <fullName evidence="4">HTH araC/xylS-type domain-containing protein</fullName>
    </recommendedName>
</protein>
<sequence>MGRPPGRAYLRGGGGAAAAVRLREAGVGGRLLVCAVVHSPSGEIAGATVSTLPGPGATVADQHGTAVLPALARHGHLSVRSLRRRFEELLGTAPSEWLRRERLQLAQRLLESGDEAVEQVAERAGYPSAAAMRAEFARRLLISPRQYRRTFRERRRTG</sequence>
<dbReference type="InterPro" id="IPR050204">
    <property type="entry name" value="AraC_XylS_family_regulators"/>
</dbReference>
<dbReference type="PANTHER" id="PTHR46796">
    <property type="entry name" value="HTH-TYPE TRANSCRIPTIONAL ACTIVATOR RHAS-RELATED"/>
    <property type="match status" value="1"/>
</dbReference>
<proteinExistence type="predicted"/>
<organism evidence="5 6">
    <name type="scientific">Nonomuraea rosea</name>
    <dbReference type="NCBI Taxonomy" id="638574"/>
    <lineage>
        <taxon>Bacteria</taxon>
        <taxon>Bacillati</taxon>
        <taxon>Actinomycetota</taxon>
        <taxon>Actinomycetes</taxon>
        <taxon>Streptosporangiales</taxon>
        <taxon>Streptosporangiaceae</taxon>
        <taxon>Nonomuraea</taxon>
    </lineage>
</organism>
<feature type="domain" description="HTH araC/xylS-type" evidence="4">
    <location>
        <begin position="68"/>
        <end position="150"/>
    </location>
</feature>
<dbReference type="InterPro" id="IPR018060">
    <property type="entry name" value="HTH_AraC"/>
</dbReference>
<keyword evidence="3" id="KW-0804">Transcription</keyword>
<dbReference type="InterPro" id="IPR009057">
    <property type="entry name" value="Homeodomain-like_sf"/>
</dbReference>
<dbReference type="Pfam" id="PF12833">
    <property type="entry name" value="HTH_18"/>
    <property type="match status" value="1"/>
</dbReference>